<feature type="compositionally biased region" description="Low complexity" evidence="1">
    <location>
        <begin position="68"/>
        <end position="83"/>
    </location>
</feature>
<organism evidence="2 3">
    <name type="scientific">Streptomyces hydrogenans</name>
    <dbReference type="NCBI Taxonomy" id="1873719"/>
    <lineage>
        <taxon>Bacteria</taxon>
        <taxon>Bacillati</taxon>
        <taxon>Actinomycetota</taxon>
        <taxon>Actinomycetes</taxon>
        <taxon>Kitasatosporales</taxon>
        <taxon>Streptomycetaceae</taxon>
        <taxon>Streptomyces</taxon>
    </lineage>
</organism>
<keyword evidence="3" id="KW-1185">Reference proteome</keyword>
<feature type="region of interest" description="Disordered" evidence="1">
    <location>
        <begin position="1"/>
        <end position="83"/>
    </location>
</feature>
<reference evidence="2" key="1">
    <citation type="submission" date="2024-05" db="EMBL/GenBank/DDBJ databases">
        <title>Whole genome shotgun sequence of Streptomyces hydrogenans NBRC 13475.</title>
        <authorList>
            <person name="Komaki H."/>
            <person name="Tamura T."/>
        </authorList>
    </citation>
    <scope>NUCLEOTIDE SEQUENCE</scope>
    <source>
        <strain evidence="2">NBRC 13475</strain>
    </source>
</reference>
<evidence type="ECO:0000256" key="1">
    <source>
        <dbReference type="SAM" id="MobiDB-lite"/>
    </source>
</evidence>
<dbReference type="EMBL" id="BNDW01000117">
    <property type="protein sequence ID" value="GHI27442.1"/>
    <property type="molecule type" value="Genomic_DNA"/>
</dbReference>
<proteinExistence type="predicted"/>
<sequence>MLSALCRAPKTPMFPRAPQGIPRPASSTLTDRSGGLTHSSGLRLQRAGLSAEEAARMGGAKTACQSQRAPGPATRRGAAPGAR</sequence>
<name>A0ABQ3PQY6_9ACTN</name>
<dbReference type="Proteomes" id="UP001052739">
    <property type="component" value="Unassembled WGS sequence"/>
</dbReference>
<evidence type="ECO:0000313" key="3">
    <source>
        <dbReference type="Proteomes" id="UP001052739"/>
    </source>
</evidence>
<comment type="caution">
    <text evidence="2">The sequence shown here is derived from an EMBL/GenBank/DDBJ whole genome shotgun (WGS) entry which is preliminary data.</text>
</comment>
<accession>A0ABQ3PQY6</accession>
<evidence type="ECO:0000313" key="2">
    <source>
        <dbReference type="EMBL" id="GHI27442.1"/>
    </source>
</evidence>
<feature type="compositionally biased region" description="Polar residues" evidence="1">
    <location>
        <begin position="25"/>
        <end position="42"/>
    </location>
</feature>
<protein>
    <submittedName>
        <fullName evidence="2">Uncharacterized protein</fullName>
    </submittedName>
</protein>
<gene>
    <name evidence="2" type="ORF">Shyd_88130</name>
</gene>